<dbReference type="AlphaFoldDB" id="A0A1V9ZCY8"/>
<keyword evidence="1" id="KW-0812">Transmembrane</keyword>
<evidence type="ECO:0000313" key="4">
    <source>
        <dbReference type="Proteomes" id="UP000243579"/>
    </source>
</evidence>
<feature type="domain" description="Fungal lipase-type" evidence="2">
    <location>
        <begin position="80"/>
        <end position="209"/>
    </location>
</feature>
<evidence type="ECO:0000256" key="1">
    <source>
        <dbReference type="SAM" id="Phobius"/>
    </source>
</evidence>
<organism evidence="3 4">
    <name type="scientific">Achlya hypogyna</name>
    <name type="common">Oomycete</name>
    <name type="synonym">Protoachlya hypogyna</name>
    <dbReference type="NCBI Taxonomy" id="1202772"/>
    <lineage>
        <taxon>Eukaryota</taxon>
        <taxon>Sar</taxon>
        <taxon>Stramenopiles</taxon>
        <taxon>Oomycota</taxon>
        <taxon>Saprolegniomycetes</taxon>
        <taxon>Saprolegniales</taxon>
        <taxon>Achlyaceae</taxon>
        <taxon>Achlya</taxon>
    </lineage>
</organism>
<dbReference type="SUPFAM" id="SSF53474">
    <property type="entry name" value="alpha/beta-Hydrolases"/>
    <property type="match status" value="1"/>
</dbReference>
<dbReference type="SUPFAM" id="SSF52540">
    <property type="entry name" value="P-loop containing nucleoside triphosphate hydrolases"/>
    <property type="match status" value="1"/>
</dbReference>
<dbReference type="InterPro" id="IPR002921">
    <property type="entry name" value="Fungal_lipase-type"/>
</dbReference>
<proteinExistence type="predicted"/>
<dbReference type="GO" id="GO:0006629">
    <property type="term" value="P:lipid metabolic process"/>
    <property type="evidence" value="ECO:0007669"/>
    <property type="project" value="InterPro"/>
</dbReference>
<comment type="caution">
    <text evidence="3">The sequence shown here is derived from an EMBL/GenBank/DDBJ whole genome shotgun (WGS) entry which is preliminary data.</text>
</comment>
<dbReference type="InterPro" id="IPR027417">
    <property type="entry name" value="P-loop_NTPase"/>
</dbReference>
<feature type="transmembrane region" description="Helical" evidence="1">
    <location>
        <begin position="511"/>
        <end position="534"/>
    </location>
</feature>
<feature type="transmembrane region" description="Helical" evidence="1">
    <location>
        <begin position="447"/>
        <end position="467"/>
    </location>
</feature>
<dbReference type="InterPro" id="IPR029058">
    <property type="entry name" value="AB_hydrolase_fold"/>
</dbReference>
<feature type="transmembrane region" description="Helical" evidence="1">
    <location>
        <begin position="479"/>
        <end position="505"/>
    </location>
</feature>
<reference evidence="3 4" key="1">
    <citation type="journal article" date="2014" name="Genome Biol. Evol.">
        <title>The secreted proteins of Achlya hypogyna and Thraustotheca clavata identify the ancestral oomycete secretome and reveal gene acquisitions by horizontal gene transfer.</title>
        <authorList>
            <person name="Misner I."/>
            <person name="Blouin N."/>
            <person name="Leonard G."/>
            <person name="Richards T.A."/>
            <person name="Lane C.E."/>
        </authorList>
    </citation>
    <scope>NUCLEOTIDE SEQUENCE [LARGE SCALE GENOMIC DNA]</scope>
    <source>
        <strain evidence="3 4">ATCC 48635</strain>
    </source>
</reference>
<keyword evidence="1" id="KW-0472">Membrane</keyword>
<keyword evidence="4" id="KW-1185">Reference proteome</keyword>
<evidence type="ECO:0000259" key="2">
    <source>
        <dbReference type="Pfam" id="PF01764"/>
    </source>
</evidence>
<dbReference type="OrthoDB" id="426718at2759"/>
<accession>A0A1V9ZCY8</accession>
<dbReference type="Pfam" id="PF01764">
    <property type="entry name" value="Lipase_3"/>
    <property type="match status" value="1"/>
</dbReference>
<dbReference type="Proteomes" id="UP000243579">
    <property type="component" value="Unassembled WGS sequence"/>
</dbReference>
<sequence>MKPILSDFEYNVALQLCVFGYETRKTGESYLDFKVNAIKKYNEMGNRLSKVGTLSEPHIDFDDDKIRCIVTNFGKLVFICITGSSTTRDHMTNMAIASTRIHHDQVDADAPVSYNCEARDLGIGNLIRALLRNNEVEKIVICGHSRGGSIAHVVHYSLLINTSDVNIPKEKITSVAFGSTPFLKSHNPICGKRFLTYYTATDIVPALFAAATPIADRLQVIHQGKLKVLEWVAGVNIEGMRKDAGVHVNKILSEYLYFGNWIKLCKSSNENAGRILETRNSDPVRYYQGTEFEKGLKAIHSFEDIKTNHGIKSSYERYLKKNAAPPSFDEAESQSLWVALRRTAAQHLMPPNMSHEALPVRLNRGITAAVVTKSFGDNTIYECIKAFGTALEKYLLLGRALMKNDQANVASDMKSWSELMTLLDNISPTRERTGNTNAVHTFNASNIGTGLNGLIVAMTLLVAENFIVTKSPNVGKIVLFSILGTASCVALAATGLGAIAAAALIAEVGTVAVGATGIFAGASVLSGFGTVASFRHAFSDDKEKDVEGLKQLSNRVKAESFRTVSSLYVDQLKTMAVAAMGPDASTEAPRELEQKLSTLDVSMIKDPKLASLLCAFKDVMKSLVELDNACKNLIFIVLHGQQGVGKSWFIQSINRMDVGPRVSTNEPVFVPYTPSTAVGNGGSCVKVFLVDMPGGNSLSPELRQFETDLYGIGSIGISLVMFDVRPPQLPATNIRNVFGACDSVLVCLNKVTAIGMDLAKVVNNENERQLVPIIEAWRAEFERSGIYLAYGNANYSIMATEMYGSNSAPGSNMDADELADLARLRDRNLTKVTANGGQTRSDVVGWIDEQIKQIICARERRSTARR</sequence>
<dbReference type="Gene3D" id="3.40.50.1820">
    <property type="entry name" value="alpha/beta hydrolase"/>
    <property type="match status" value="1"/>
</dbReference>
<evidence type="ECO:0000313" key="3">
    <source>
        <dbReference type="EMBL" id="OQR95865.1"/>
    </source>
</evidence>
<gene>
    <name evidence="3" type="ORF">ACHHYP_00018</name>
</gene>
<name>A0A1V9ZCY8_ACHHY</name>
<keyword evidence="1" id="KW-1133">Transmembrane helix</keyword>
<protein>
    <recommendedName>
        <fullName evidence="2">Fungal lipase-type domain-containing protein</fullName>
    </recommendedName>
</protein>
<dbReference type="EMBL" id="JNBR01000185">
    <property type="protein sequence ID" value="OQR95865.1"/>
    <property type="molecule type" value="Genomic_DNA"/>
</dbReference>